<evidence type="ECO:0000256" key="5">
    <source>
        <dbReference type="PROSITE-ProRule" id="PRU00335"/>
    </source>
</evidence>
<dbReference type="PROSITE" id="PS01081">
    <property type="entry name" value="HTH_TETR_1"/>
    <property type="match status" value="1"/>
</dbReference>
<keyword evidence="8" id="KW-1185">Reference proteome</keyword>
<keyword evidence="1" id="KW-0678">Repressor</keyword>
<keyword evidence="3 5" id="KW-0238">DNA-binding</keyword>
<dbReference type="SUPFAM" id="SSF46689">
    <property type="entry name" value="Homeodomain-like"/>
    <property type="match status" value="1"/>
</dbReference>
<dbReference type="Pfam" id="PF00440">
    <property type="entry name" value="TetR_N"/>
    <property type="match status" value="1"/>
</dbReference>
<evidence type="ECO:0000256" key="3">
    <source>
        <dbReference type="ARBA" id="ARBA00023125"/>
    </source>
</evidence>
<dbReference type="EMBL" id="JBHSBU010000001">
    <property type="protein sequence ID" value="MFC4158105.1"/>
    <property type="molecule type" value="Genomic_DNA"/>
</dbReference>
<dbReference type="InterPro" id="IPR039538">
    <property type="entry name" value="BetI_C"/>
</dbReference>
<dbReference type="InterPro" id="IPR050109">
    <property type="entry name" value="HTH-type_TetR-like_transc_reg"/>
</dbReference>
<dbReference type="PANTHER" id="PTHR30055">
    <property type="entry name" value="HTH-TYPE TRANSCRIPTIONAL REGULATOR RUTR"/>
    <property type="match status" value="1"/>
</dbReference>
<gene>
    <name evidence="7" type="ORF">ACFOW7_01915</name>
</gene>
<evidence type="ECO:0000313" key="7">
    <source>
        <dbReference type="EMBL" id="MFC4158105.1"/>
    </source>
</evidence>
<dbReference type="InterPro" id="IPR036271">
    <property type="entry name" value="Tet_transcr_reg_TetR-rel_C_sf"/>
</dbReference>
<evidence type="ECO:0000313" key="8">
    <source>
        <dbReference type="Proteomes" id="UP001595791"/>
    </source>
</evidence>
<feature type="DNA-binding region" description="H-T-H motif" evidence="5">
    <location>
        <begin position="96"/>
        <end position="115"/>
    </location>
</feature>
<dbReference type="Pfam" id="PF13977">
    <property type="entry name" value="TetR_C_6"/>
    <property type="match status" value="1"/>
</dbReference>
<dbReference type="Gene3D" id="1.10.357.10">
    <property type="entry name" value="Tetracycline Repressor, domain 2"/>
    <property type="match status" value="1"/>
</dbReference>
<evidence type="ECO:0000259" key="6">
    <source>
        <dbReference type="PROSITE" id="PS50977"/>
    </source>
</evidence>
<dbReference type="PRINTS" id="PR00455">
    <property type="entry name" value="HTHTETR"/>
</dbReference>
<dbReference type="RefSeq" id="WP_378160428.1">
    <property type="nucleotide sequence ID" value="NZ_JBHSBU010000001.1"/>
</dbReference>
<evidence type="ECO:0000256" key="4">
    <source>
        <dbReference type="ARBA" id="ARBA00023163"/>
    </source>
</evidence>
<dbReference type="PROSITE" id="PS50977">
    <property type="entry name" value="HTH_TETR_2"/>
    <property type="match status" value="1"/>
</dbReference>
<dbReference type="SUPFAM" id="SSF48498">
    <property type="entry name" value="Tetracyclin repressor-like, C-terminal domain"/>
    <property type="match status" value="1"/>
</dbReference>
<dbReference type="InterPro" id="IPR001647">
    <property type="entry name" value="HTH_TetR"/>
</dbReference>
<reference evidence="8" key="1">
    <citation type="journal article" date="2019" name="Int. J. Syst. Evol. Microbiol.">
        <title>The Global Catalogue of Microorganisms (GCM) 10K type strain sequencing project: providing services to taxonomists for standard genome sequencing and annotation.</title>
        <authorList>
            <consortium name="The Broad Institute Genomics Platform"/>
            <consortium name="The Broad Institute Genome Sequencing Center for Infectious Disease"/>
            <person name="Wu L."/>
            <person name="Ma J."/>
        </authorList>
    </citation>
    <scope>NUCLEOTIDE SEQUENCE [LARGE SCALE GENOMIC DNA]</scope>
    <source>
        <strain evidence="8">LMG 29894</strain>
    </source>
</reference>
<name>A0ABV8MLE8_9NEIS</name>
<proteinExistence type="predicted"/>
<comment type="caution">
    <text evidence="7">The sequence shown here is derived from an EMBL/GenBank/DDBJ whole genome shotgun (WGS) entry which is preliminary data.</text>
</comment>
<accession>A0ABV8MLE8</accession>
<dbReference type="InterPro" id="IPR009057">
    <property type="entry name" value="Homeodomain-like_sf"/>
</dbReference>
<feature type="domain" description="HTH tetR-type" evidence="6">
    <location>
        <begin position="73"/>
        <end position="133"/>
    </location>
</feature>
<dbReference type="Proteomes" id="UP001595791">
    <property type="component" value="Unassembled WGS sequence"/>
</dbReference>
<keyword evidence="2" id="KW-0805">Transcription regulation</keyword>
<evidence type="ECO:0000256" key="2">
    <source>
        <dbReference type="ARBA" id="ARBA00023015"/>
    </source>
</evidence>
<organism evidence="7 8">
    <name type="scientific">Chitinimonas lacunae</name>
    <dbReference type="NCBI Taxonomy" id="1963018"/>
    <lineage>
        <taxon>Bacteria</taxon>
        <taxon>Pseudomonadati</taxon>
        <taxon>Pseudomonadota</taxon>
        <taxon>Betaproteobacteria</taxon>
        <taxon>Neisseriales</taxon>
        <taxon>Chitinibacteraceae</taxon>
        <taxon>Chitinimonas</taxon>
    </lineage>
</organism>
<dbReference type="PANTHER" id="PTHR30055:SF241">
    <property type="entry name" value="TRANSCRIPTIONAL REGULATORY PROTEIN"/>
    <property type="match status" value="1"/>
</dbReference>
<keyword evidence="4" id="KW-0804">Transcription</keyword>
<evidence type="ECO:0000256" key="1">
    <source>
        <dbReference type="ARBA" id="ARBA00022491"/>
    </source>
</evidence>
<protein>
    <submittedName>
        <fullName evidence="7">TetR/AcrR family transcriptional regulator</fullName>
    </submittedName>
</protein>
<sequence>MNRPATADRQDPSETRERALAALKQVVSHKPIAEINYGDIAAEAGLPWQTVKRMLGPREQFAAWLDNSAPVPADTRTRILDSAARVFARKGYLCASLDEVAADAGLTKGAVYWHFSSKNELFFALLDSRFKTEYEQHLPAALEAQQANPDPKAALLELLCEVLGRVEQDPDWPRLFLEFMGQAREPEIRRRLGDAYLSSYRMSAQLIARQHQDHGQGSPDDPELMAIFWSSLMDGLILAWLINPDKIDLKALMPRIVDLLWRGVRPAES</sequence>
<dbReference type="InterPro" id="IPR023772">
    <property type="entry name" value="DNA-bd_HTH_TetR-type_CS"/>
</dbReference>